<comment type="caution">
    <text evidence="1">The sequence shown here is derived from an EMBL/GenBank/DDBJ whole genome shotgun (WGS) entry which is preliminary data.</text>
</comment>
<name>A0ABW4CEN5_9BACL</name>
<evidence type="ECO:0000313" key="2">
    <source>
        <dbReference type="Proteomes" id="UP001597282"/>
    </source>
</evidence>
<dbReference type="RefSeq" id="WP_380167421.1">
    <property type="nucleotide sequence ID" value="NZ_JBHTNU010000025.1"/>
</dbReference>
<reference evidence="2" key="1">
    <citation type="journal article" date="2019" name="Int. J. Syst. Evol. Microbiol.">
        <title>The Global Catalogue of Microorganisms (GCM) 10K type strain sequencing project: providing services to taxonomists for standard genome sequencing and annotation.</title>
        <authorList>
            <consortium name="The Broad Institute Genomics Platform"/>
            <consortium name="The Broad Institute Genome Sequencing Center for Infectious Disease"/>
            <person name="Wu L."/>
            <person name="Ma J."/>
        </authorList>
    </citation>
    <scope>NUCLEOTIDE SEQUENCE [LARGE SCALE GENOMIC DNA]</scope>
    <source>
        <strain evidence="2">S1</strain>
    </source>
</reference>
<gene>
    <name evidence="1" type="ORF">ACFQ4Y_16380</name>
</gene>
<proteinExistence type="predicted"/>
<dbReference type="EMBL" id="JBHTNU010000025">
    <property type="protein sequence ID" value="MFD1428478.1"/>
    <property type="molecule type" value="Genomic_DNA"/>
</dbReference>
<accession>A0ABW4CEN5</accession>
<protein>
    <recommendedName>
        <fullName evidence="3">Ribbon-helix-helix protein, copG family</fullName>
    </recommendedName>
</protein>
<evidence type="ECO:0008006" key="3">
    <source>
        <dbReference type="Google" id="ProtNLM"/>
    </source>
</evidence>
<keyword evidence="2" id="KW-1185">Reference proteome</keyword>
<sequence length="116" mass="13315">MSEEKPRIPIRISEGMLKRLIWAEEREGIDRSTLILNHLYQFVRDVESGNKPDLSDLPLAKEDRDKNKIIQARISPALKKRVDEALEKTGVTLSALTSSRLIKFILDAEARHHTEN</sequence>
<dbReference type="Proteomes" id="UP001597282">
    <property type="component" value="Unassembled WGS sequence"/>
</dbReference>
<organism evidence="1 2">
    <name type="scientific">Kroppenstedtia sanguinis</name>
    <dbReference type="NCBI Taxonomy" id="1380684"/>
    <lineage>
        <taxon>Bacteria</taxon>
        <taxon>Bacillati</taxon>
        <taxon>Bacillota</taxon>
        <taxon>Bacilli</taxon>
        <taxon>Bacillales</taxon>
        <taxon>Thermoactinomycetaceae</taxon>
        <taxon>Kroppenstedtia</taxon>
    </lineage>
</organism>
<evidence type="ECO:0000313" key="1">
    <source>
        <dbReference type="EMBL" id="MFD1428478.1"/>
    </source>
</evidence>